<keyword evidence="2" id="KW-1185">Reference proteome</keyword>
<evidence type="ECO:0008006" key="3">
    <source>
        <dbReference type="Google" id="ProtNLM"/>
    </source>
</evidence>
<dbReference type="STRING" id="189425.PGRAT_21655"/>
<reference evidence="1 2" key="1">
    <citation type="submission" date="2014-08" db="EMBL/GenBank/DDBJ databases">
        <title>Comparative genomics of the Paenibacillus odorifer group.</title>
        <authorList>
            <person name="den Bakker H.C."/>
            <person name="Tsai Y.-C."/>
            <person name="Martin N."/>
            <person name="Korlach J."/>
            <person name="Wiedmann M."/>
        </authorList>
    </citation>
    <scope>NUCLEOTIDE SEQUENCE [LARGE SCALE GENOMIC DNA]</scope>
    <source>
        <strain evidence="1 2">DSM 15220</strain>
    </source>
</reference>
<dbReference type="RefSeq" id="WP_025707377.1">
    <property type="nucleotide sequence ID" value="NZ_CP009287.1"/>
</dbReference>
<evidence type="ECO:0000313" key="1">
    <source>
        <dbReference type="EMBL" id="AIQ69954.1"/>
    </source>
</evidence>
<dbReference type="Proteomes" id="UP000029500">
    <property type="component" value="Chromosome"/>
</dbReference>
<evidence type="ECO:0000313" key="2">
    <source>
        <dbReference type="Proteomes" id="UP000029500"/>
    </source>
</evidence>
<name>A0A089NLP5_9BACL</name>
<organism evidence="1 2">
    <name type="scientific">Paenibacillus graminis</name>
    <dbReference type="NCBI Taxonomy" id="189425"/>
    <lineage>
        <taxon>Bacteria</taxon>
        <taxon>Bacillati</taxon>
        <taxon>Bacillota</taxon>
        <taxon>Bacilli</taxon>
        <taxon>Bacillales</taxon>
        <taxon>Paenibacillaceae</taxon>
        <taxon>Paenibacillus</taxon>
    </lineage>
</organism>
<dbReference type="AlphaFoldDB" id="A0A089NLP5"/>
<protein>
    <recommendedName>
        <fullName evidence="3">DUF2007 domain-containing protein</fullName>
    </recommendedName>
</protein>
<gene>
    <name evidence="1" type="ORF">PGRAT_21655</name>
</gene>
<dbReference type="KEGG" id="pgm:PGRAT_21655"/>
<dbReference type="OrthoDB" id="2942794at2"/>
<dbReference type="HOGENOM" id="CLU_2480446_0_0_9"/>
<dbReference type="EMBL" id="CP009287">
    <property type="protein sequence ID" value="AIQ69954.1"/>
    <property type="molecule type" value="Genomic_DNA"/>
</dbReference>
<dbReference type="eggNOG" id="ENOG503064T">
    <property type="taxonomic scope" value="Bacteria"/>
</dbReference>
<sequence length="84" mass="9576">MGFLKGILRFFIPGERTLIYTTFDQTQYFKIKSRLSAAGIPHRSKINGGMKALGQRAQYGGKASVQHDLYVRKEDEYRAAKVIH</sequence>
<proteinExistence type="predicted"/>
<accession>A0A089NLP5</accession>